<evidence type="ECO:0000313" key="2">
    <source>
        <dbReference type="EMBL" id="KAG2445198.1"/>
    </source>
</evidence>
<reference evidence="2" key="1">
    <citation type="journal article" date="2020" name="bioRxiv">
        <title>Comparative genomics of Chlamydomonas.</title>
        <authorList>
            <person name="Craig R.J."/>
            <person name="Hasan A.R."/>
            <person name="Ness R.W."/>
            <person name="Keightley P.D."/>
        </authorList>
    </citation>
    <scope>NUCLEOTIDE SEQUENCE</scope>
    <source>
        <strain evidence="2">CCAP 11/173</strain>
    </source>
</reference>
<name>A0A835WD73_9CHLO</name>
<proteinExistence type="predicted"/>
<dbReference type="Proteomes" id="UP000613740">
    <property type="component" value="Unassembled WGS sequence"/>
</dbReference>
<dbReference type="InterPro" id="IPR011990">
    <property type="entry name" value="TPR-like_helical_dom_sf"/>
</dbReference>
<organism evidence="2 3">
    <name type="scientific">Chlamydomonas schloesseri</name>
    <dbReference type="NCBI Taxonomy" id="2026947"/>
    <lineage>
        <taxon>Eukaryota</taxon>
        <taxon>Viridiplantae</taxon>
        <taxon>Chlorophyta</taxon>
        <taxon>core chlorophytes</taxon>
        <taxon>Chlorophyceae</taxon>
        <taxon>CS clade</taxon>
        <taxon>Chlamydomonadales</taxon>
        <taxon>Chlamydomonadaceae</taxon>
        <taxon>Chlamydomonas</taxon>
    </lineage>
</organism>
<dbReference type="SUPFAM" id="SSF48452">
    <property type="entry name" value="TPR-like"/>
    <property type="match status" value="1"/>
</dbReference>
<evidence type="ECO:0000313" key="3">
    <source>
        <dbReference type="Proteomes" id="UP000613740"/>
    </source>
</evidence>
<sequence>MEKQCHRSRDADRWERCRAVLQRGLTLNPTSSCLIQSWGLLELQRGNWLAAVRMLERCARLDVNCRPVLRWQVVQTARKTVGSRRGSGGSGCSAHTCATIEHAK</sequence>
<evidence type="ECO:0000256" key="1">
    <source>
        <dbReference type="SAM" id="MobiDB-lite"/>
    </source>
</evidence>
<gene>
    <name evidence="2" type="ORF">HYH02_008666</name>
</gene>
<dbReference type="AlphaFoldDB" id="A0A835WD73"/>
<comment type="caution">
    <text evidence="2">The sequence shown here is derived from an EMBL/GenBank/DDBJ whole genome shotgun (WGS) entry which is preliminary data.</text>
</comment>
<accession>A0A835WD73</accession>
<dbReference type="EMBL" id="JAEHOD010000027">
    <property type="protein sequence ID" value="KAG2445198.1"/>
    <property type="molecule type" value="Genomic_DNA"/>
</dbReference>
<dbReference type="OrthoDB" id="513552at2759"/>
<feature type="region of interest" description="Disordered" evidence="1">
    <location>
        <begin position="80"/>
        <end position="104"/>
    </location>
</feature>
<keyword evidence="3" id="KW-1185">Reference proteome</keyword>
<protein>
    <submittedName>
        <fullName evidence="2">Uncharacterized protein</fullName>
    </submittedName>
</protein>